<evidence type="ECO:0000313" key="4">
    <source>
        <dbReference type="EMBL" id="ATL48292.1"/>
    </source>
</evidence>
<dbReference type="GO" id="GO:0005975">
    <property type="term" value="P:carbohydrate metabolic process"/>
    <property type="evidence" value="ECO:0007669"/>
    <property type="project" value="InterPro"/>
</dbReference>
<sequence>MNPAKKLFYSAVNMLPMNWLQDSNPNRIILPYQHIVSDQAVPHVRNLYPFKNVKAFEKDLDVLAKNFQPLTAEQIIRHINEASPLPKRSFCLSFDDGFREVAEIIVPLLEKKGIPAIFFLNPAFLDNKELFYKLKISLIIDALHINNYQEVNLNLICDVLEIPRGSNLEDTREAIYNIKYPRKEITDELGKILGLDWEAYLKSARPFMTWDQVGDIVRKGFEIGGHSIDHPYYDMISYEEQIHQTLGSVTPLVERFNLPYKIFAFPHYDSGVSKKFFNELLTGTDPKLDLVFGTANHKQDISPKILHRFNFERPETSSSASVKGILAYTKLTRMLNKHLVNRD</sequence>
<comment type="subcellular location">
    <subcellularLocation>
        <location evidence="1">Secreted</location>
    </subcellularLocation>
</comment>
<evidence type="ECO:0000313" key="5">
    <source>
        <dbReference type="Proteomes" id="UP000220133"/>
    </source>
</evidence>
<organism evidence="4 5">
    <name type="scientific">Chitinophaga caeni</name>
    <dbReference type="NCBI Taxonomy" id="2029983"/>
    <lineage>
        <taxon>Bacteria</taxon>
        <taxon>Pseudomonadati</taxon>
        <taxon>Bacteroidota</taxon>
        <taxon>Chitinophagia</taxon>
        <taxon>Chitinophagales</taxon>
        <taxon>Chitinophagaceae</taxon>
        <taxon>Chitinophaga</taxon>
    </lineage>
</organism>
<name>A0A291QWN2_9BACT</name>
<dbReference type="EMBL" id="CP023777">
    <property type="protein sequence ID" value="ATL48292.1"/>
    <property type="molecule type" value="Genomic_DNA"/>
</dbReference>
<dbReference type="PANTHER" id="PTHR34216">
    <property type="match status" value="1"/>
</dbReference>
<dbReference type="SUPFAM" id="SSF88713">
    <property type="entry name" value="Glycoside hydrolase/deacetylase"/>
    <property type="match status" value="1"/>
</dbReference>
<dbReference type="Proteomes" id="UP000220133">
    <property type="component" value="Chromosome"/>
</dbReference>
<evidence type="ECO:0000256" key="2">
    <source>
        <dbReference type="ARBA" id="ARBA00022729"/>
    </source>
</evidence>
<feature type="domain" description="NodB homology" evidence="3">
    <location>
        <begin position="84"/>
        <end position="267"/>
    </location>
</feature>
<keyword evidence="5" id="KW-1185">Reference proteome</keyword>
<gene>
    <name evidence="4" type="ORF">COR50_14585</name>
</gene>
<evidence type="ECO:0000256" key="1">
    <source>
        <dbReference type="ARBA" id="ARBA00004613"/>
    </source>
</evidence>
<accession>A0A291QWN2</accession>
<dbReference type="Gene3D" id="3.20.20.370">
    <property type="entry name" value="Glycoside hydrolase/deacetylase"/>
    <property type="match status" value="1"/>
</dbReference>
<keyword evidence="2" id="KW-0732">Signal</keyword>
<evidence type="ECO:0000259" key="3">
    <source>
        <dbReference type="Pfam" id="PF01522"/>
    </source>
</evidence>
<dbReference type="GO" id="GO:0005576">
    <property type="term" value="C:extracellular region"/>
    <property type="evidence" value="ECO:0007669"/>
    <property type="project" value="UniProtKB-SubCell"/>
</dbReference>
<dbReference type="AlphaFoldDB" id="A0A291QWN2"/>
<dbReference type="Pfam" id="PF01522">
    <property type="entry name" value="Polysacc_deac_1"/>
    <property type="match status" value="1"/>
</dbReference>
<dbReference type="GO" id="GO:0016810">
    <property type="term" value="F:hydrolase activity, acting on carbon-nitrogen (but not peptide) bonds"/>
    <property type="evidence" value="ECO:0007669"/>
    <property type="project" value="InterPro"/>
</dbReference>
<dbReference type="InterPro" id="IPR011330">
    <property type="entry name" value="Glyco_hydro/deAcase_b/a-brl"/>
</dbReference>
<reference evidence="4 5" key="1">
    <citation type="submission" date="2017-10" db="EMBL/GenBank/DDBJ databases">
        <title>Paenichitinophaga pekingensis gen. nov., sp. nov., isolated from activated sludge.</title>
        <authorList>
            <person name="Jin D."/>
            <person name="Kong X."/>
            <person name="Deng Y."/>
            <person name="Bai Z."/>
        </authorList>
    </citation>
    <scope>NUCLEOTIDE SEQUENCE [LARGE SCALE GENOMIC DNA]</scope>
    <source>
        <strain evidence="4 5">13</strain>
    </source>
</reference>
<dbReference type="PANTHER" id="PTHR34216:SF3">
    <property type="entry name" value="POLY-BETA-1,6-N-ACETYL-D-GLUCOSAMINE N-DEACETYLASE"/>
    <property type="match status" value="1"/>
</dbReference>
<proteinExistence type="predicted"/>
<dbReference type="KEGG" id="cbae:COR50_14585"/>
<dbReference type="InterPro" id="IPR002509">
    <property type="entry name" value="NODB_dom"/>
</dbReference>
<dbReference type="CDD" id="cd10918">
    <property type="entry name" value="CE4_NodB_like_5s_6s"/>
    <property type="match status" value="1"/>
</dbReference>
<protein>
    <recommendedName>
        <fullName evidence="3">NodB homology domain-containing protein</fullName>
    </recommendedName>
</protein>
<dbReference type="InterPro" id="IPR051398">
    <property type="entry name" value="Polysacch_Deacetylase"/>
</dbReference>